<evidence type="ECO:0000313" key="4">
    <source>
        <dbReference type="EMBL" id="KAK3194343.1"/>
    </source>
</evidence>
<feature type="domain" description="SKP1 component POZ" evidence="3">
    <location>
        <begin position="18"/>
        <end position="64"/>
    </location>
</feature>
<accession>A0AAE0DXB3</accession>
<dbReference type="InterPro" id="IPR011333">
    <property type="entry name" value="SKP1/BTB/POZ_sf"/>
</dbReference>
<comment type="pathway">
    <text evidence="1">Protein modification; protein ubiquitination.</text>
</comment>
<keyword evidence="5" id="KW-1185">Reference proteome</keyword>
<evidence type="ECO:0000256" key="1">
    <source>
        <dbReference type="ARBA" id="ARBA00004906"/>
    </source>
</evidence>
<dbReference type="PANTHER" id="PTHR11165">
    <property type="entry name" value="SKP1"/>
    <property type="match status" value="1"/>
</dbReference>
<dbReference type="Pfam" id="PF03931">
    <property type="entry name" value="Skp1_POZ"/>
    <property type="match status" value="1"/>
</dbReference>
<dbReference type="EMBL" id="JANJYJ010000008">
    <property type="protein sequence ID" value="KAK3194343.1"/>
    <property type="molecule type" value="Genomic_DNA"/>
</dbReference>
<reference evidence="4" key="1">
    <citation type="journal article" date="2023" name="Plant J.">
        <title>Genome sequences and population genomics provide insights into the demographic history, inbreeding, and mutation load of two 'living fossil' tree species of Dipteronia.</title>
        <authorList>
            <person name="Feng Y."/>
            <person name="Comes H.P."/>
            <person name="Chen J."/>
            <person name="Zhu S."/>
            <person name="Lu R."/>
            <person name="Zhang X."/>
            <person name="Li P."/>
            <person name="Qiu J."/>
            <person name="Olsen K.M."/>
            <person name="Qiu Y."/>
        </authorList>
    </citation>
    <scope>NUCLEOTIDE SEQUENCE</scope>
    <source>
        <strain evidence="4">NBL</strain>
    </source>
</reference>
<keyword evidence="2" id="KW-0732">Signal</keyword>
<evidence type="ECO:0000313" key="5">
    <source>
        <dbReference type="Proteomes" id="UP001281410"/>
    </source>
</evidence>
<sequence length="100" mass="11133">MASSLSTSAALLKVALGFEVKETVVTESQTIKGMVDDDSAGSTIPVCNVTDGILAMVIKWWNKYEISAIFDEKELNEWESRFRLIYQYSGRSTTSDDREG</sequence>
<evidence type="ECO:0000259" key="3">
    <source>
        <dbReference type="Pfam" id="PF03931"/>
    </source>
</evidence>
<dbReference type="Proteomes" id="UP001281410">
    <property type="component" value="Unassembled WGS sequence"/>
</dbReference>
<dbReference type="AlphaFoldDB" id="A0AAE0DXB3"/>
<dbReference type="InterPro" id="IPR016897">
    <property type="entry name" value="SKP1"/>
</dbReference>
<gene>
    <name evidence="4" type="ORF">Dsin_025653</name>
</gene>
<name>A0AAE0DXB3_9ROSI</name>
<protein>
    <recommendedName>
        <fullName evidence="3">SKP1 component POZ domain-containing protein</fullName>
    </recommendedName>
</protein>
<dbReference type="InterPro" id="IPR016073">
    <property type="entry name" value="Skp1_comp_POZ"/>
</dbReference>
<comment type="caution">
    <text evidence="4">The sequence shown here is derived from an EMBL/GenBank/DDBJ whole genome shotgun (WGS) entry which is preliminary data.</text>
</comment>
<dbReference type="Gene3D" id="3.30.710.10">
    <property type="entry name" value="Potassium Channel Kv1.1, Chain A"/>
    <property type="match status" value="1"/>
</dbReference>
<feature type="chain" id="PRO_5042200964" description="SKP1 component POZ domain-containing protein" evidence="2">
    <location>
        <begin position="18"/>
        <end position="100"/>
    </location>
</feature>
<feature type="signal peptide" evidence="2">
    <location>
        <begin position="1"/>
        <end position="17"/>
    </location>
</feature>
<evidence type="ECO:0000256" key="2">
    <source>
        <dbReference type="SAM" id="SignalP"/>
    </source>
</evidence>
<dbReference type="GO" id="GO:0006511">
    <property type="term" value="P:ubiquitin-dependent protein catabolic process"/>
    <property type="evidence" value="ECO:0007669"/>
    <property type="project" value="InterPro"/>
</dbReference>
<dbReference type="SUPFAM" id="SSF54695">
    <property type="entry name" value="POZ domain"/>
    <property type="match status" value="1"/>
</dbReference>
<proteinExistence type="predicted"/>
<organism evidence="4 5">
    <name type="scientific">Dipteronia sinensis</name>
    <dbReference type="NCBI Taxonomy" id="43782"/>
    <lineage>
        <taxon>Eukaryota</taxon>
        <taxon>Viridiplantae</taxon>
        <taxon>Streptophyta</taxon>
        <taxon>Embryophyta</taxon>
        <taxon>Tracheophyta</taxon>
        <taxon>Spermatophyta</taxon>
        <taxon>Magnoliopsida</taxon>
        <taxon>eudicotyledons</taxon>
        <taxon>Gunneridae</taxon>
        <taxon>Pentapetalae</taxon>
        <taxon>rosids</taxon>
        <taxon>malvids</taxon>
        <taxon>Sapindales</taxon>
        <taxon>Sapindaceae</taxon>
        <taxon>Hippocastanoideae</taxon>
        <taxon>Acereae</taxon>
        <taxon>Dipteronia</taxon>
    </lineage>
</organism>